<reference evidence="1" key="2">
    <citation type="submission" date="2022-11" db="EMBL/GenBank/DDBJ databases">
        <title>Draft genome sequence of Coprococcus comes strain 31264.</title>
        <authorList>
            <person name="Hisatomi A."/>
            <person name="Ohkuma M."/>
            <person name="Sakamoto M."/>
        </authorList>
    </citation>
    <scope>NUCLEOTIDE SEQUENCE</scope>
    <source>
        <strain evidence="1">JCM 31264</strain>
    </source>
</reference>
<reference evidence="1" key="1">
    <citation type="submission" date="2022-09" db="EMBL/GenBank/DDBJ databases">
        <title>Draft genome sequence of Coprococcus comes strain 31264.</title>
        <authorList>
            <person name="Atsushi H."/>
            <person name="Moriya O."/>
            <person name="Mitsuo S."/>
        </authorList>
    </citation>
    <scope>NUCLEOTIDE SEQUENCE</scope>
    <source>
        <strain evidence="1">JCM 31264</strain>
    </source>
</reference>
<gene>
    <name evidence="1" type="ORF">comes_20680</name>
</gene>
<dbReference type="Proteomes" id="UP001145109">
    <property type="component" value="Unassembled WGS sequence"/>
</dbReference>
<proteinExistence type="predicted"/>
<dbReference type="AlphaFoldDB" id="A0AA37V6T5"/>
<comment type="caution">
    <text evidence="1">The sequence shown here is derived from an EMBL/GenBank/DDBJ whole genome shotgun (WGS) entry which is preliminary data.</text>
</comment>
<accession>A0AA37V6T5</accession>
<sequence length="61" mass="6934">MDNANGGNVYHVFDRDASASFIFHMTYQEHEDDVFSDYGQQELHSGVGFLFCVYNETGSSF</sequence>
<evidence type="ECO:0000313" key="2">
    <source>
        <dbReference type="Proteomes" id="UP001145109"/>
    </source>
</evidence>
<evidence type="ECO:0000313" key="1">
    <source>
        <dbReference type="EMBL" id="GLG87522.1"/>
    </source>
</evidence>
<dbReference type="EMBL" id="BSCI01000012">
    <property type="protein sequence ID" value="GLG87522.1"/>
    <property type="molecule type" value="Genomic_DNA"/>
</dbReference>
<protein>
    <submittedName>
        <fullName evidence="1">Uncharacterized protein</fullName>
    </submittedName>
</protein>
<organism evidence="1 2">
    <name type="scientific">Coprococcus comes</name>
    <dbReference type="NCBI Taxonomy" id="410072"/>
    <lineage>
        <taxon>Bacteria</taxon>
        <taxon>Bacillati</taxon>
        <taxon>Bacillota</taxon>
        <taxon>Clostridia</taxon>
        <taxon>Lachnospirales</taxon>
        <taxon>Lachnospiraceae</taxon>
        <taxon>Coprococcus</taxon>
    </lineage>
</organism>
<name>A0AA37V6T5_9FIRM</name>